<gene>
    <name evidence="2" type="ORF">E3T23_05890</name>
</gene>
<dbReference type="OrthoDB" id="5180065at2"/>
<dbReference type="PANTHER" id="PTHR43162:SF1">
    <property type="entry name" value="PRESTALK A DIFFERENTIATION PROTEIN A"/>
    <property type="match status" value="1"/>
</dbReference>
<name>A0A4R8XW21_9MICO</name>
<dbReference type="InterPro" id="IPR008030">
    <property type="entry name" value="NmrA-like"/>
</dbReference>
<dbReference type="Pfam" id="PF05368">
    <property type="entry name" value="NmrA"/>
    <property type="match status" value="1"/>
</dbReference>
<dbReference type="SUPFAM" id="SSF51735">
    <property type="entry name" value="NAD(P)-binding Rossmann-fold domains"/>
    <property type="match status" value="1"/>
</dbReference>
<proteinExistence type="predicted"/>
<dbReference type="CDD" id="cd05269">
    <property type="entry name" value="TMR_SDR_a"/>
    <property type="match status" value="1"/>
</dbReference>
<dbReference type="InterPro" id="IPR036291">
    <property type="entry name" value="NAD(P)-bd_dom_sf"/>
</dbReference>
<reference evidence="2 3" key="1">
    <citation type="submission" date="2019-03" db="EMBL/GenBank/DDBJ databases">
        <title>Genomics of glacier-inhabiting Cryobacterium strains.</title>
        <authorList>
            <person name="Liu Q."/>
            <person name="Xin Y.-H."/>
        </authorList>
    </citation>
    <scope>NUCLEOTIDE SEQUENCE [LARGE SCALE GENOMIC DNA]</scope>
    <source>
        <strain evidence="2 3">TMT2-48-2</strain>
    </source>
</reference>
<evidence type="ECO:0000259" key="1">
    <source>
        <dbReference type="Pfam" id="PF05368"/>
    </source>
</evidence>
<keyword evidence="3" id="KW-1185">Reference proteome</keyword>
<dbReference type="Gene3D" id="3.90.25.10">
    <property type="entry name" value="UDP-galactose 4-epimerase, domain 1"/>
    <property type="match status" value="1"/>
</dbReference>
<protein>
    <submittedName>
        <fullName evidence="2">SDR family oxidoreductase</fullName>
    </submittedName>
</protein>
<organism evidence="2 3">
    <name type="scientific">Cryobacterium cheniae</name>
    <dbReference type="NCBI Taxonomy" id="1259262"/>
    <lineage>
        <taxon>Bacteria</taxon>
        <taxon>Bacillati</taxon>
        <taxon>Actinomycetota</taxon>
        <taxon>Actinomycetes</taxon>
        <taxon>Micrococcales</taxon>
        <taxon>Microbacteriaceae</taxon>
        <taxon>Cryobacterium</taxon>
    </lineage>
</organism>
<sequence>MGAVFVTGATGTVGSAVVEHLLRLGQPVIAGIREPSDSGRLPSPAVTRKFSFDTDPAELDDALEGADRLFLMRPPAIADVQRTLFRVIDAANRRGIRQIAFLSLQGVQVNRKTPHHAVEQYLRETRSPSTFLRPNFFMQNLATTYARPIRERGEIFVPAGRSRTAFIDARDVGRVAATTLSEPGHVGKAYTLSGEQSLTYRNVAAIMTEVLGRPIRYARPGEDLYLAQLAADNLPEDYIAVQKMIHRVVRLNISAFPNRKVRTLSGRPATTLHQYISDNRQVWG</sequence>
<dbReference type="EMBL" id="SOGN01000033">
    <property type="protein sequence ID" value="TFC81677.1"/>
    <property type="molecule type" value="Genomic_DNA"/>
</dbReference>
<dbReference type="PANTHER" id="PTHR43162">
    <property type="match status" value="1"/>
</dbReference>
<evidence type="ECO:0000313" key="3">
    <source>
        <dbReference type="Proteomes" id="UP000298433"/>
    </source>
</evidence>
<dbReference type="Gene3D" id="3.40.50.720">
    <property type="entry name" value="NAD(P)-binding Rossmann-like Domain"/>
    <property type="match status" value="1"/>
</dbReference>
<comment type="caution">
    <text evidence="2">The sequence shown here is derived from an EMBL/GenBank/DDBJ whole genome shotgun (WGS) entry which is preliminary data.</text>
</comment>
<feature type="domain" description="NmrA-like" evidence="1">
    <location>
        <begin position="4"/>
        <end position="237"/>
    </location>
</feature>
<dbReference type="AlphaFoldDB" id="A0A4R8XW21"/>
<dbReference type="Proteomes" id="UP000298433">
    <property type="component" value="Unassembled WGS sequence"/>
</dbReference>
<dbReference type="RefSeq" id="WP_134369456.1">
    <property type="nucleotide sequence ID" value="NZ_SOGN01000033.1"/>
</dbReference>
<evidence type="ECO:0000313" key="2">
    <source>
        <dbReference type="EMBL" id="TFC81677.1"/>
    </source>
</evidence>
<accession>A0A4R8XW21</accession>
<dbReference type="InterPro" id="IPR051604">
    <property type="entry name" value="Ergot_Alk_Oxidoreductase"/>
</dbReference>